<name>A0AAN5CL03_9BILA</name>
<comment type="caution">
    <text evidence="2">The sequence shown here is derived from an EMBL/GenBank/DDBJ whole genome shotgun (WGS) entry which is preliminary data.</text>
</comment>
<feature type="region of interest" description="Disordered" evidence="1">
    <location>
        <begin position="27"/>
        <end position="50"/>
    </location>
</feature>
<feature type="compositionally biased region" description="Polar residues" evidence="1">
    <location>
        <begin position="30"/>
        <end position="50"/>
    </location>
</feature>
<reference evidence="3" key="1">
    <citation type="submission" date="2022-10" db="EMBL/GenBank/DDBJ databases">
        <title>Genome assembly of Pristionchus species.</title>
        <authorList>
            <person name="Yoshida K."/>
            <person name="Sommer R.J."/>
        </authorList>
    </citation>
    <scope>NUCLEOTIDE SEQUENCE [LARGE SCALE GENOMIC DNA]</scope>
    <source>
        <strain evidence="3">RS5460</strain>
    </source>
</reference>
<protein>
    <submittedName>
        <fullName evidence="2">Uncharacterized protein</fullName>
    </submittedName>
</protein>
<evidence type="ECO:0000313" key="3">
    <source>
        <dbReference type="Proteomes" id="UP001328107"/>
    </source>
</evidence>
<dbReference type="AlphaFoldDB" id="A0AAN5CL03"/>
<evidence type="ECO:0000313" key="2">
    <source>
        <dbReference type="EMBL" id="GMR46385.1"/>
    </source>
</evidence>
<organism evidence="2 3">
    <name type="scientific">Pristionchus mayeri</name>
    <dbReference type="NCBI Taxonomy" id="1317129"/>
    <lineage>
        <taxon>Eukaryota</taxon>
        <taxon>Metazoa</taxon>
        <taxon>Ecdysozoa</taxon>
        <taxon>Nematoda</taxon>
        <taxon>Chromadorea</taxon>
        <taxon>Rhabditida</taxon>
        <taxon>Rhabditina</taxon>
        <taxon>Diplogasteromorpha</taxon>
        <taxon>Diplogasteroidea</taxon>
        <taxon>Neodiplogasteridae</taxon>
        <taxon>Pristionchus</taxon>
    </lineage>
</organism>
<dbReference type="EMBL" id="BTRK01000004">
    <property type="protein sequence ID" value="GMR46385.1"/>
    <property type="molecule type" value="Genomic_DNA"/>
</dbReference>
<gene>
    <name evidence="2" type="ORF">PMAYCL1PPCAC_16580</name>
</gene>
<dbReference type="Proteomes" id="UP001328107">
    <property type="component" value="Unassembled WGS sequence"/>
</dbReference>
<proteinExistence type="predicted"/>
<keyword evidence="3" id="KW-1185">Reference proteome</keyword>
<feature type="non-terminal residue" evidence="2">
    <location>
        <position position="1"/>
    </location>
</feature>
<sequence>EQTHCSLHKLHSWGILGNAALPSLPVGRTSCRSSTRAPHSDSPKQLSRNQRTSWVCILASKFDSALSLVR</sequence>
<evidence type="ECO:0000256" key="1">
    <source>
        <dbReference type="SAM" id="MobiDB-lite"/>
    </source>
</evidence>
<accession>A0AAN5CL03</accession>